<evidence type="ECO:0000256" key="1">
    <source>
        <dbReference type="SAM" id="MobiDB-lite"/>
    </source>
</evidence>
<evidence type="ECO:0000313" key="2">
    <source>
        <dbReference type="EMBL" id="CAD8544033.1"/>
    </source>
</evidence>
<feature type="region of interest" description="Disordered" evidence="1">
    <location>
        <begin position="42"/>
        <end position="65"/>
    </location>
</feature>
<organism evidence="2">
    <name type="scientific">Calcidiscus leptoporus</name>
    <dbReference type="NCBI Taxonomy" id="127549"/>
    <lineage>
        <taxon>Eukaryota</taxon>
        <taxon>Haptista</taxon>
        <taxon>Haptophyta</taxon>
        <taxon>Prymnesiophyceae</taxon>
        <taxon>Coccolithales</taxon>
        <taxon>Calcidiscaceae</taxon>
        <taxon>Calcidiscus</taxon>
    </lineage>
</organism>
<name>A0A7S0P1F7_9EUKA</name>
<protein>
    <submittedName>
        <fullName evidence="2">Uncharacterized protein</fullName>
    </submittedName>
</protein>
<dbReference type="AlphaFoldDB" id="A0A7S0P1F7"/>
<gene>
    <name evidence="2" type="ORF">CLEP1334_LOCUS19320</name>
</gene>
<sequence length="113" mass="12267">MLLSMGSAAPSTCACRSVGDSKIRPMHYPPFAHPRAPCPPLSPLRLLHPSEMKGAPSSNHKPTSHLTSHLLALPRTSSHLLLVASLLPYPPLIRLRARGVGFPVVPLVWQVSW</sequence>
<accession>A0A7S0P1F7</accession>
<reference evidence="2" key="1">
    <citation type="submission" date="2021-01" db="EMBL/GenBank/DDBJ databases">
        <authorList>
            <person name="Corre E."/>
            <person name="Pelletier E."/>
            <person name="Niang G."/>
            <person name="Scheremetjew M."/>
            <person name="Finn R."/>
            <person name="Kale V."/>
            <person name="Holt S."/>
            <person name="Cochrane G."/>
            <person name="Meng A."/>
            <person name="Brown T."/>
            <person name="Cohen L."/>
        </authorList>
    </citation>
    <scope>NUCLEOTIDE SEQUENCE</scope>
    <source>
        <strain evidence="2">RCC1130</strain>
    </source>
</reference>
<dbReference type="EMBL" id="HBER01038169">
    <property type="protein sequence ID" value="CAD8544033.1"/>
    <property type="molecule type" value="Transcribed_RNA"/>
</dbReference>
<feature type="compositionally biased region" description="Polar residues" evidence="1">
    <location>
        <begin position="56"/>
        <end position="65"/>
    </location>
</feature>
<proteinExistence type="predicted"/>